<evidence type="ECO:0000313" key="2">
    <source>
        <dbReference type="EMBL" id="GAT32480.1"/>
    </source>
</evidence>
<feature type="chain" id="PRO_5007524386" evidence="1">
    <location>
        <begin position="20"/>
        <end position="203"/>
    </location>
</feature>
<feature type="signal peptide" evidence="1">
    <location>
        <begin position="1"/>
        <end position="19"/>
    </location>
</feature>
<proteinExistence type="predicted"/>
<dbReference type="Proteomes" id="UP000076023">
    <property type="component" value="Unassembled WGS sequence"/>
</dbReference>
<accession>A0A146G4B7</accession>
<name>A0A146G4B7_TERSA</name>
<organism evidence="2 3">
    <name type="scientific">Terrimicrobium sacchariphilum</name>
    <dbReference type="NCBI Taxonomy" id="690879"/>
    <lineage>
        <taxon>Bacteria</taxon>
        <taxon>Pseudomonadati</taxon>
        <taxon>Verrucomicrobiota</taxon>
        <taxon>Terrimicrobiia</taxon>
        <taxon>Terrimicrobiales</taxon>
        <taxon>Terrimicrobiaceae</taxon>
        <taxon>Terrimicrobium</taxon>
    </lineage>
</organism>
<reference evidence="3" key="1">
    <citation type="journal article" date="2017" name="Genome Announc.">
        <title>Draft Genome Sequence of Terrimicrobium sacchariphilum NM-5T, a Facultative Anaerobic Soil Bacterium of the Class Spartobacteria.</title>
        <authorList>
            <person name="Qiu Y.L."/>
            <person name="Tourlousse D.M."/>
            <person name="Matsuura N."/>
            <person name="Ohashi A."/>
            <person name="Sekiguchi Y."/>
        </authorList>
    </citation>
    <scope>NUCLEOTIDE SEQUENCE [LARGE SCALE GENOMIC DNA]</scope>
    <source>
        <strain evidence="3">NM-5</strain>
    </source>
</reference>
<protein>
    <submittedName>
        <fullName evidence="2">Uncharacterized protein</fullName>
    </submittedName>
</protein>
<dbReference type="OrthoDB" id="9824140at2"/>
<gene>
    <name evidence="2" type="ORF">TSACC_2879</name>
</gene>
<sequence>MKLPLLLSLLCVVTASVWADQPRNVVKPPTIVKVSIMSGKTNVAGFEVRADGLKATTGCSTCATFSAQRDRLVPTGWDLPMKVRGSDGQVHYVPATPSFFDRRPLGLTVNAVATLKNGLIVLDCEITQSEGRNLATLYGEGVDRMDAEDGRVVKFRKLKGDAGTVTSVTSFQLYARPGKTYTIPVLFGGKTVNWRVTCTLVEP</sequence>
<evidence type="ECO:0000313" key="3">
    <source>
        <dbReference type="Proteomes" id="UP000076023"/>
    </source>
</evidence>
<evidence type="ECO:0000256" key="1">
    <source>
        <dbReference type="SAM" id="SignalP"/>
    </source>
</evidence>
<dbReference type="EMBL" id="BDCO01000002">
    <property type="protein sequence ID" value="GAT32480.1"/>
    <property type="molecule type" value="Genomic_DNA"/>
</dbReference>
<keyword evidence="1" id="KW-0732">Signal</keyword>
<dbReference type="STRING" id="690879.TSACC_2879"/>
<dbReference type="InParanoid" id="A0A146G4B7"/>
<keyword evidence="3" id="KW-1185">Reference proteome</keyword>
<dbReference type="RefSeq" id="WP_075078311.1">
    <property type="nucleotide sequence ID" value="NZ_BDCO01000002.1"/>
</dbReference>
<dbReference type="AlphaFoldDB" id="A0A146G4B7"/>
<comment type="caution">
    <text evidence="2">The sequence shown here is derived from an EMBL/GenBank/DDBJ whole genome shotgun (WGS) entry which is preliminary data.</text>
</comment>